<reference evidence="2" key="1">
    <citation type="journal article" date="2014" name="Front. Microbiol.">
        <title>High frequency of phylogenetically diverse reductive dehalogenase-homologous genes in deep subseafloor sedimentary metagenomes.</title>
        <authorList>
            <person name="Kawai M."/>
            <person name="Futagami T."/>
            <person name="Toyoda A."/>
            <person name="Takaki Y."/>
            <person name="Nishi S."/>
            <person name="Hori S."/>
            <person name="Arai W."/>
            <person name="Tsubouchi T."/>
            <person name="Morono Y."/>
            <person name="Uchiyama I."/>
            <person name="Ito T."/>
            <person name="Fujiyama A."/>
            <person name="Inagaki F."/>
            <person name="Takami H."/>
        </authorList>
    </citation>
    <scope>NUCLEOTIDE SEQUENCE</scope>
    <source>
        <strain evidence="2">Expedition CK06-06</strain>
    </source>
</reference>
<keyword evidence="1" id="KW-0812">Transmembrane</keyword>
<keyword evidence="1" id="KW-0472">Membrane</keyword>
<comment type="caution">
    <text evidence="2">The sequence shown here is derived from an EMBL/GenBank/DDBJ whole genome shotgun (WGS) entry which is preliminary data.</text>
</comment>
<keyword evidence="1" id="KW-1133">Transmembrane helix</keyword>
<protein>
    <submittedName>
        <fullName evidence="2">Uncharacterized protein</fullName>
    </submittedName>
</protein>
<feature type="transmembrane region" description="Helical" evidence="1">
    <location>
        <begin position="47"/>
        <end position="66"/>
    </location>
</feature>
<gene>
    <name evidence="2" type="ORF">S01H4_44487</name>
</gene>
<sequence>IAFRSAILSDESLAQAHKERVVEISTGIVKELQETSEFFKSREKKRLIRSFVFIYNIINAIIYHHTVFMDLFQNDDDLIDYVSNLLAFTIKYLQKN</sequence>
<dbReference type="EMBL" id="BART01024672">
    <property type="protein sequence ID" value="GAG91750.1"/>
    <property type="molecule type" value="Genomic_DNA"/>
</dbReference>
<dbReference type="AlphaFoldDB" id="X1B9H5"/>
<evidence type="ECO:0000256" key="1">
    <source>
        <dbReference type="SAM" id="Phobius"/>
    </source>
</evidence>
<proteinExistence type="predicted"/>
<organism evidence="2">
    <name type="scientific">marine sediment metagenome</name>
    <dbReference type="NCBI Taxonomy" id="412755"/>
    <lineage>
        <taxon>unclassified sequences</taxon>
        <taxon>metagenomes</taxon>
        <taxon>ecological metagenomes</taxon>
    </lineage>
</organism>
<name>X1B9H5_9ZZZZ</name>
<evidence type="ECO:0000313" key="2">
    <source>
        <dbReference type="EMBL" id="GAG91750.1"/>
    </source>
</evidence>
<accession>X1B9H5</accession>
<feature type="non-terminal residue" evidence="2">
    <location>
        <position position="1"/>
    </location>
</feature>